<dbReference type="EMBL" id="UINC01005960">
    <property type="protein sequence ID" value="SVA24620.1"/>
    <property type="molecule type" value="Genomic_DNA"/>
</dbReference>
<name>A0A381U8R5_9ZZZZ</name>
<reference evidence="1" key="1">
    <citation type="submission" date="2018-05" db="EMBL/GenBank/DDBJ databases">
        <authorList>
            <person name="Lanie J.A."/>
            <person name="Ng W.-L."/>
            <person name="Kazmierczak K.M."/>
            <person name="Andrzejewski T.M."/>
            <person name="Davidsen T.M."/>
            <person name="Wayne K.J."/>
            <person name="Tettelin H."/>
            <person name="Glass J.I."/>
            <person name="Rusch D."/>
            <person name="Podicherti R."/>
            <person name="Tsui H.-C.T."/>
            <person name="Winkler M.E."/>
        </authorList>
    </citation>
    <scope>NUCLEOTIDE SEQUENCE</scope>
</reference>
<proteinExistence type="predicted"/>
<accession>A0A381U8R5</accession>
<gene>
    <name evidence="1" type="ORF">METZ01_LOCUS77474</name>
</gene>
<feature type="non-terminal residue" evidence="1">
    <location>
        <position position="1"/>
    </location>
</feature>
<organism evidence="1">
    <name type="scientific">marine metagenome</name>
    <dbReference type="NCBI Taxonomy" id="408172"/>
    <lineage>
        <taxon>unclassified sequences</taxon>
        <taxon>metagenomes</taxon>
        <taxon>ecological metagenomes</taxon>
    </lineage>
</organism>
<feature type="non-terminal residue" evidence="1">
    <location>
        <position position="69"/>
    </location>
</feature>
<dbReference type="AlphaFoldDB" id="A0A381U8R5"/>
<sequence length="69" mass="7818">VARRSTYSRWDGTQDVPDLDADALLQAMGDELIEHGDPEAALRRMMQHGLDVGGHHLQGIREILEKLRR</sequence>
<evidence type="ECO:0000313" key="1">
    <source>
        <dbReference type="EMBL" id="SVA24620.1"/>
    </source>
</evidence>
<protein>
    <submittedName>
        <fullName evidence="1">Uncharacterized protein</fullName>
    </submittedName>
</protein>